<sequence>MQLPSPEIIASWPVPNYVDPKTRGNAVLVVNAILFPVALFIILIRLYTRLQISKCFGLDDWLIIAAMVPSTAFAVLAVLAEEFFKFNRHVWDLPLSQVKFGLQYVLITQVIFTLGQTLTKCSMLALLYRILSSGRRFKIMTIAATVIIAVQGTVFIIVVIFQCRPVSHYWLITFAPQPECINQKVHVTFAGSFNTLTDFFVVILPIPKMLKLQISQRQRLIVIFLFAAGFLVCIAGTVRTYYTYVELTSTDVTWDDYYVWISSSVELYVGIIGASVPAIKPFFTRYIPVLLGHTSNSSHKNHYVMSSSDKVPFSGSNTNTTTRTSRTPGTLPQVDIEMGHTPERELRTNIHSMNLDAIEEVRGSDTSLSSFVHIGLESDRERTSNEYKGVDIVENRDIGSRSEETFDYARTFTRTSTRNSKDVLIDEVDSGMAVPPKSHLSRSSR</sequence>
<protein>
    <submittedName>
        <fullName evidence="9">B628435a-f7c9-414c-9f17-943939478156</fullName>
    </submittedName>
</protein>
<dbReference type="AlphaFoldDB" id="A0A8H2VMI1"/>
<evidence type="ECO:0000256" key="2">
    <source>
        <dbReference type="ARBA" id="ARBA00022692"/>
    </source>
</evidence>
<comment type="subcellular location">
    <subcellularLocation>
        <location evidence="1">Membrane</location>
        <topology evidence="1">Multi-pass membrane protein</topology>
    </subcellularLocation>
</comment>
<dbReference type="PANTHER" id="PTHR33048:SF129">
    <property type="entry name" value="INTEGRAL MEMBRANE PROTEIN-RELATED"/>
    <property type="match status" value="1"/>
</dbReference>
<dbReference type="PANTHER" id="PTHR33048">
    <property type="entry name" value="PTH11-LIKE INTEGRAL MEMBRANE PROTEIN (AFU_ORTHOLOGUE AFUA_5G11245)"/>
    <property type="match status" value="1"/>
</dbReference>
<accession>A0A8H2VMI1</accession>
<keyword evidence="4 7" id="KW-0472">Membrane</keyword>
<evidence type="ECO:0000256" key="5">
    <source>
        <dbReference type="ARBA" id="ARBA00038359"/>
    </source>
</evidence>
<dbReference type="Pfam" id="PF20684">
    <property type="entry name" value="Fung_rhodopsin"/>
    <property type="match status" value="1"/>
</dbReference>
<dbReference type="Proteomes" id="UP000624404">
    <property type="component" value="Unassembled WGS sequence"/>
</dbReference>
<feature type="transmembrane region" description="Helical" evidence="7">
    <location>
        <begin position="219"/>
        <end position="238"/>
    </location>
</feature>
<reference evidence="9" key="1">
    <citation type="submission" date="2020-10" db="EMBL/GenBank/DDBJ databases">
        <authorList>
            <person name="Kusch S."/>
        </authorList>
    </citation>
    <scope>NUCLEOTIDE SEQUENCE</scope>
    <source>
        <strain evidence="9">SwB9</strain>
    </source>
</reference>
<evidence type="ECO:0000256" key="6">
    <source>
        <dbReference type="SAM" id="MobiDB-lite"/>
    </source>
</evidence>
<evidence type="ECO:0000259" key="8">
    <source>
        <dbReference type="Pfam" id="PF20684"/>
    </source>
</evidence>
<comment type="caution">
    <text evidence="9">The sequence shown here is derived from an EMBL/GenBank/DDBJ whole genome shotgun (WGS) entry which is preliminary data.</text>
</comment>
<evidence type="ECO:0000256" key="3">
    <source>
        <dbReference type="ARBA" id="ARBA00022989"/>
    </source>
</evidence>
<dbReference type="EMBL" id="CAJHIA010000002">
    <property type="protein sequence ID" value="CAD6440051.1"/>
    <property type="molecule type" value="Genomic_DNA"/>
</dbReference>
<evidence type="ECO:0000313" key="10">
    <source>
        <dbReference type="Proteomes" id="UP000624404"/>
    </source>
</evidence>
<feature type="transmembrane region" description="Helical" evidence="7">
    <location>
        <begin position="187"/>
        <end position="207"/>
    </location>
</feature>
<comment type="similarity">
    <text evidence="5">Belongs to the SAT4 family.</text>
</comment>
<feature type="transmembrane region" description="Helical" evidence="7">
    <location>
        <begin position="100"/>
        <end position="127"/>
    </location>
</feature>
<evidence type="ECO:0000256" key="7">
    <source>
        <dbReference type="SAM" id="Phobius"/>
    </source>
</evidence>
<feature type="transmembrane region" description="Helical" evidence="7">
    <location>
        <begin position="139"/>
        <end position="161"/>
    </location>
</feature>
<keyword evidence="10" id="KW-1185">Reference proteome</keyword>
<feature type="compositionally biased region" description="Low complexity" evidence="6">
    <location>
        <begin position="316"/>
        <end position="327"/>
    </location>
</feature>
<feature type="transmembrane region" description="Helical" evidence="7">
    <location>
        <begin position="258"/>
        <end position="279"/>
    </location>
</feature>
<gene>
    <name evidence="9" type="ORF">SCLTRI_LOCUS676</name>
</gene>
<dbReference type="OrthoDB" id="4525788at2759"/>
<feature type="domain" description="Rhodopsin" evidence="8">
    <location>
        <begin position="44"/>
        <end position="284"/>
    </location>
</feature>
<evidence type="ECO:0000256" key="4">
    <source>
        <dbReference type="ARBA" id="ARBA00023136"/>
    </source>
</evidence>
<feature type="region of interest" description="Disordered" evidence="6">
    <location>
        <begin position="310"/>
        <end position="335"/>
    </location>
</feature>
<feature type="transmembrane region" description="Helical" evidence="7">
    <location>
        <begin position="26"/>
        <end position="48"/>
    </location>
</feature>
<keyword evidence="2 7" id="KW-0812">Transmembrane</keyword>
<evidence type="ECO:0000313" key="9">
    <source>
        <dbReference type="EMBL" id="CAD6440051.1"/>
    </source>
</evidence>
<evidence type="ECO:0000256" key="1">
    <source>
        <dbReference type="ARBA" id="ARBA00004141"/>
    </source>
</evidence>
<dbReference type="InterPro" id="IPR049326">
    <property type="entry name" value="Rhodopsin_dom_fungi"/>
</dbReference>
<feature type="transmembrane region" description="Helical" evidence="7">
    <location>
        <begin position="60"/>
        <end position="80"/>
    </location>
</feature>
<organism evidence="9 10">
    <name type="scientific">Sclerotinia trifoliorum</name>
    <dbReference type="NCBI Taxonomy" id="28548"/>
    <lineage>
        <taxon>Eukaryota</taxon>
        <taxon>Fungi</taxon>
        <taxon>Dikarya</taxon>
        <taxon>Ascomycota</taxon>
        <taxon>Pezizomycotina</taxon>
        <taxon>Leotiomycetes</taxon>
        <taxon>Helotiales</taxon>
        <taxon>Sclerotiniaceae</taxon>
        <taxon>Sclerotinia</taxon>
    </lineage>
</organism>
<keyword evidence="3 7" id="KW-1133">Transmembrane helix</keyword>
<proteinExistence type="inferred from homology"/>
<dbReference type="GO" id="GO:0016020">
    <property type="term" value="C:membrane"/>
    <property type="evidence" value="ECO:0007669"/>
    <property type="project" value="UniProtKB-SubCell"/>
</dbReference>
<name>A0A8H2VMI1_9HELO</name>
<dbReference type="InterPro" id="IPR052337">
    <property type="entry name" value="SAT4-like"/>
</dbReference>